<evidence type="ECO:0000256" key="4">
    <source>
        <dbReference type="PROSITE-ProRule" id="PRU00510"/>
    </source>
</evidence>
<dbReference type="AlphaFoldDB" id="A0A1G1XYZ0"/>
<protein>
    <recommendedName>
        <fullName evidence="6">Zinc finger DksA/TraR C4-type domain-containing protein</fullName>
    </recommendedName>
</protein>
<keyword evidence="3" id="KW-0862">Zinc</keyword>
<keyword evidence="2" id="KW-0863">Zinc-finger</keyword>
<evidence type="ECO:0000256" key="3">
    <source>
        <dbReference type="ARBA" id="ARBA00022833"/>
    </source>
</evidence>
<organism evidence="7 8">
    <name type="scientific">Candidatus Buchananbacteria bacterium RIFCSPHIGHO2_01_FULL_39_14</name>
    <dbReference type="NCBI Taxonomy" id="1797532"/>
    <lineage>
        <taxon>Bacteria</taxon>
        <taxon>Candidatus Buchananiibacteriota</taxon>
    </lineage>
</organism>
<sequence length="122" mass="13932">MDKKTLVTIKNQLLEEKERLEKELLEFAKKNKNLNDDYEAEFPEYGNKEDENAAEVAAYGDRLSLEHTLEKQLADVKKALASLAKDTYGICKYCGKPIEEKRLLVRSTSTSCVDCKKKLKGE</sequence>
<evidence type="ECO:0000313" key="8">
    <source>
        <dbReference type="Proteomes" id="UP000178930"/>
    </source>
</evidence>
<feature type="domain" description="Zinc finger DksA/TraR C4-type" evidence="6">
    <location>
        <begin position="87"/>
        <end position="118"/>
    </location>
</feature>
<evidence type="ECO:0000256" key="5">
    <source>
        <dbReference type="SAM" id="Coils"/>
    </source>
</evidence>
<reference evidence="7 8" key="1">
    <citation type="journal article" date="2016" name="Nat. Commun.">
        <title>Thousands of microbial genomes shed light on interconnected biogeochemical processes in an aquifer system.</title>
        <authorList>
            <person name="Anantharaman K."/>
            <person name="Brown C.T."/>
            <person name="Hug L.A."/>
            <person name="Sharon I."/>
            <person name="Castelle C.J."/>
            <person name="Probst A.J."/>
            <person name="Thomas B.C."/>
            <person name="Singh A."/>
            <person name="Wilkins M.J."/>
            <person name="Karaoz U."/>
            <person name="Brodie E.L."/>
            <person name="Williams K.H."/>
            <person name="Hubbard S.S."/>
            <person name="Banfield J.F."/>
        </authorList>
    </citation>
    <scope>NUCLEOTIDE SEQUENCE [LARGE SCALE GENOMIC DNA]</scope>
</reference>
<dbReference type="PROSITE" id="PS51128">
    <property type="entry name" value="ZF_DKSA_2"/>
    <property type="match status" value="1"/>
</dbReference>
<dbReference type="GO" id="GO:0008270">
    <property type="term" value="F:zinc ion binding"/>
    <property type="evidence" value="ECO:0007669"/>
    <property type="project" value="UniProtKB-KW"/>
</dbReference>
<evidence type="ECO:0000259" key="6">
    <source>
        <dbReference type="Pfam" id="PF01258"/>
    </source>
</evidence>
<name>A0A1G1XYZ0_9BACT</name>
<evidence type="ECO:0000313" key="7">
    <source>
        <dbReference type="EMBL" id="OGY45299.1"/>
    </source>
</evidence>
<dbReference type="Gene3D" id="1.20.120.910">
    <property type="entry name" value="DksA, coiled-coil domain"/>
    <property type="match status" value="1"/>
</dbReference>
<dbReference type="PANTHER" id="PTHR33823">
    <property type="entry name" value="RNA POLYMERASE-BINDING TRANSCRIPTION FACTOR DKSA-RELATED"/>
    <property type="match status" value="1"/>
</dbReference>
<dbReference type="SUPFAM" id="SSF57716">
    <property type="entry name" value="Glucocorticoid receptor-like (DNA-binding domain)"/>
    <property type="match status" value="1"/>
</dbReference>
<proteinExistence type="predicted"/>
<comment type="caution">
    <text evidence="7">The sequence shown here is derived from an EMBL/GenBank/DDBJ whole genome shotgun (WGS) entry which is preliminary data.</text>
</comment>
<feature type="coiled-coil region" evidence="5">
    <location>
        <begin position="3"/>
        <end position="37"/>
    </location>
</feature>
<feature type="zinc finger region" description="dksA C4-type" evidence="4">
    <location>
        <begin position="91"/>
        <end position="115"/>
    </location>
</feature>
<dbReference type="InterPro" id="IPR000962">
    <property type="entry name" value="Znf_DskA_TraR"/>
</dbReference>
<dbReference type="STRING" id="1797532.A2729_00460"/>
<accession>A0A1G1XYZ0</accession>
<keyword evidence="5" id="KW-0175">Coiled coil</keyword>
<dbReference type="Proteomes" id="UP000178930">
    <property type="component" value="Unassembled WGS sequence"/>
</dbReference>
<evidence type="ECO:0000256" key="2">
    <source>
        <dbReference type="ARBA" id="ARBA00022771"/>
    </source>
</evidence>
<dbReference type="EMBL" id="MHIB01000003">
    <property type="protein sequence ID" value="OGY45299.1"/>
    <property type="molecule type" value="Genomic_DNA"/>
</dbReference>
<evidence type="ECO:0000256" key="1">
    <source>
        <dbReference type="ARBA" id="ARBA00022723"/>
    </source>
</evidence>
<gene>
    <name evidence="7" type="ORF">A2729_00460</name>
</gene>
<dbReference type="Pfam" id="PF01258">
    <property type="entry name" value="zf-dskA_traR"/>
    <property type="match status" value="1"/>
</dbReference>
<keyword evidence="1" id="KW-0479">Metal-binding</keyword>
<dbReference type="PANTHER" id="PTHR33823:SF4">
    <property type="entry name" value="GENERAL STRESS PROTEIN 16O"/>
    <property type="match status" value="1"/>
</dbReference>